<accession>T0ZS48</accession>
<reference evidence="2" key="1">
    <citation type="submission" date="2013-08" db="EMBL/GenBank/DDBJ databases">
        <authorList>
            <person name="Mendez C."/>
            <person name="Richter M."/>
            <person name="Ferrer M."/>
            <person name="Sanchez J."/>
        </authorList>
    </citation>
    <scope>NUCLEOTIDE SEQUENCE</scope>
</reference>
<dbReference type="Pfam" id="PF10091">
    <property type="entry name" value="Glycoamylase"/>
    <property type="match status" value="1"/>
</dbReference>
<dbReference type="Gene3D" id="1.50.10.140">
    <property type="match status" value="1"/>
</dbReference>
<protein>
    <submittedName>
        <fullName evidence="2">Uncharacterized conserved protein UCP028431</fullName>
    </submittedName>
</protein>
<sequence length="519" mass="58163">MAVALDVVTAIAVIAWMRVTSEERARARQLVVEVRQIGSRVSRLADRETRQVIHATRVPQRPVELARLEPPGALSAVASSACPPALMLQAPSNPIAPLSRGCVRALARHPRRMFRDIERRTFNFFWLTADPITGLTPDHWPSRHGPSSISAVGFALTADVIGAYRGYVTRGAAAARVLKVLSFLWSFPQGPGRHTDAGYHGFFYHFLNMSTGLRYRNSELSTMDTTLLMAGVLSAGEYFDRDTPRERRIRRLANRLYRRVDWRWAAPRKDGLVSMAWYPRGGFSKWQYRGYDEASILYVLGLGSPTHPLRKSAWKAWSATDKHHLRSLGGLTLLSFGPQFGYQYTAVWVDLRGIADSFMRSQGETYFLNAKIATLVQRRYAIIDPKGWAGYGRNIWGFTACDGPGYVRAPYRGRMRQFYGYAARGITQHSIDDGTIAPTAVIGSLLFAPRYVTESAQALLRRYGDMIYTRYGFLDSFNPSFTDAKLARSGHVVPGRGWVASAFLGIDQGPIIAMIENQR</sequence>
<organism evidence="2">
    <name type="scientific">mine drainage metagenome</name>
    <dbReference type="NCBI Taxonomy" id="410659"/>
    <lineage>
        <taxon>unclassified sequences</taxon>
        <taxon>metagenomes</taxon>
        <taxon>ecological metagenomes</taxon>
    </lineage>
</organism>
<comment type="caution">
    <text evidence="2">The sequence shown here is derived from an EMBL/GenBank/DDBJ whole genome shotgun (WGS) entry which is preliminary data.</text>
</comment>
<reference evidence="2" key="2">
    <citation type="journal article" date="2014" name="ISME J.">
        <title>Microbial stratification in low pH oxic and suboxic macroscopic growths along an acid mine drainage.</title>
        <authorList>
            <person name="Mendez-Garcia C."/>
            <person name="Mesa V."/>
            <person name="Sprenger R.R."/>
            <person name="Richter M."/>
            <person name="Diez M.S."/>
            <person name="Solano J."/>
            <person name="Bargiela R."/>
            <person name="Golyshina O.V."/>
            <person name="Manteca A."/>
            <person name="Ramos J.L."/>
            <person name="Gallego J.R."/>
            <person name="Llorente I."/>
            <person name="Martins Dos Santos V.A."/>
            <person name="Jensen O.N."/>
            <person name="Pelaez A.I."/>
            <person name="Sanchez J."/>
            <person name="Ferrer M."/>
        </authorList>
    </citation>
    <scope>NUCLEOTIDE SEQUENCE</scope>
</reference>
<feature type="non-terminal residue" evidence="2">
    <location>
        <position position="519"/>
    </location>
</feature>
<gene>
    <name evidence="2" type="ORF">B2A_13446</name>
</gene>
<dbReference type="InterPro" id="IPR019282">
    <property type="entry name" value="Glycoamylase-like_cons_dom"/>
</dbReference>
<name>T0ZS48_9ZZZZ</name>
<feature type="domain" description="Glycoamylase-like" evidence="1">
    <location>
        <begin position="286"/>
        <end position="519"/>
    </location>
</feature>
<dbReference type="EMBL" id="AUZZ01009739">
    <property type="protein sequence ID" value="EQD32665.1"/>
    <property type="molecule type" value="Genomic_DNA"/>
</dbReference>
<evidence type="ECO:0000259" key="1">
    <source>
        <dbReference type="Pfam" id="PF10091"/>
    </source>
</evidence>
<evidence type="ECO:0000313" key="2">
    <source>
        <dbReference type="EMBL" id="EQD32665.1"/>
    </source>
</evidence>
<proteinExistence type="predicted"/>
<dbReference type="AlphaFoldDB" id="T0ZS48"/>